<accession>A0A9N9L230</accession>
<organism evidence="2 3">
    <name type="scientific">Hymenoscyphus fraxineus</name>
    <dbReference type="NCBI Taxonomy" id="746836"/>
    <lineage>
        <taxon>Eukaryota</taxon>
        <taxon>Fungi</taxon>
        <taxon>Dikarya</taxon>
        <taxon>Ascomycota</taxon>
        <taxon>Pezizomycotina</taxon>
        <taxon>Leotiomycetes</taxon>
        <taxon>Helotiales</taxon>
        <taxon>Helotiaceae</taxon>
        <taxon>Hymenoscyphus</taxon>
    </lineage>
</organism>
<sequence>MGYTGTLVSSSSPLDNTPIYYAIGREIKEAKVNKAEAETGVIALRTCKLLRSTPAAALILPDPTLTHCDGSIIGSQQPVPIPTCTCTCKLCSYLEVTSPTNNTPSTFPSIFCPFSSLPSFFTSPTGRSNISISISTTPAPAPALDAGKAKASHRTRFLTATRTGYSYRQPHHDQRPTTQLHRPTGTPGEGKASDLDDRQVQIWFSIEQLLVNAPRLPNKTLVPATSIASARPSKNLKIIGRMTLLPGHDHNHTIIPSSPYLDTYTYTYTSTSIHNHFG</sequence>
<name>A0A9N9L230_9HELO</name>
<keyword evidence="3" id="KW-1185">Reference proteome</keyword>
<dbReference type="AlphaFoldDB" id="A0A9N9L230"/>
<evidence type="ECO:0000256" key="1">
    <source>
        <dbReference type="SAM" id="MobiDB-lite"/>
    </source>
</evidence>
<feature type="region of interest" description="Disordered" evidence="1">
    <location>
        <begin position="167"/>
        <end position="193"/>
    </location>
</feature>
<dbReference type="Proteomes" id="UP000696280">
    <property type="component" value="Unassembled WGS sequence"/>
</dbReference>
<gene>
    <name evidence="2" type="ORF">HYFRA_00012049</name>
</gene>
<evidence type="ECO:0000313" key="2">
    <source>
        <dbReference type="EMBL" id="CAG8956132.1"/>
    </source>
</evidence>
<evidence type="ECO:0000313" key="3">
    <source>
        <dbReference type="Proteomes" id="UP000696280"/>
    </source>
</evidence>
<dbReference type="EMBL" id="CAJVRL010000069">
    <property type="protein sequence ID" value="CAG8956132.1"/>
    <property type="molecule type" value="Genomic_DNA"/>
</dbReference>
<proteinExistence type="predicted"/>
<reference evidence="2" key="1">
    <citation type="submission" date="2021-07" db="EMBL/GenBank/DDBJ databases">
        <authorList>
            <person name="Durling M."/>
        </authorList>
    </citation>
    <scope>NUCLEOTIDE SEQUENCE</scope>
</reference>
<protein>
    <submittedName>
        <fullName evidence="2">Uncharacterized protein</fullName>
    </submittedName>
</protein>
<comment type="caution">
    <text evidence="2">The sequence shown here is derived from an EMBL/GenBank/DDBJ whole genome shotgun (WGS) entry which is preliminary data.</text>
</comment>